<dbReference type="Proteomes" id="UP000469724">
    <property type="component" value="Unassembled WGS sequence"/>
</dbReference>
<protein>
    <submittedName>
        <fullName evidence="1">Uncharacterized protein</fullName>
    </submittedName>
</protein>
<gene>
    <name evidence="1" type="ORF">G3N56_07710</name>
</gene>
<comment type="caution">
    <text evidence="1">The sequence shown here is derived from an EMBL/GenBank/DDBJ whole genome shotgun (WGS) entry which is preliminary data.</text>
</comment>
<dbReference type="RefSeq" id="WP_163301681.1">
    <property type="nucleotide sequence ID" value="NZ_JAAGRQ010000024.1"/>
</dbReference>
<dbReference type="AlphaFoldDB" id="A0A7K3NKI8"/>
<name>A0A7K3NKI8_9BACT</name>
<keyword evidence="2" id="KW-1185">Reference proteome</keyword>
<proteinExistence type="predicted"/>
<sequence length="160" mass="18584">MNATAIMTTFNSVTRTPRNRAMLRKCVIGSQELTLIAQAIPDTSYEIAQYIGQAWAYVVPDEKMPILPYAMAAHEFTKMSWIRLRTVMTHPERADVMRPLIAAIKMCPRTNPYYLARMLVFWGPKIREELGTYYFKKFAYVWGWNASPGDPHLTRRHEHS</sequence>
<evidence type="ECO:0000313" key="1">
    <source>
        <dbReference type="EMBL" id="NDY56627.1"/>
    </source>
</evidence>
<evidence type="ECO:0000313" key="2">
    <source>
        <dbReference type="Proteomes" id="UP000469724"/>
    </source>
</evidence>
<reference evidence="1 2" key="1">
    <citation type="submission" date="2020-02" db="EMBL/GenBank/DDBJ databases">
        <title>Comparative genomics of sulfur disproportionating microorganisms.</title>
        <authorList>
            <person name="Ward L.M."/>
            <person name="Bertran E."/>
            <person name="Johnston D.T."/>
        </authorList>
    </citation>
    <scope>NUCLEOTIDE SEQUENCE [LARGE SCALE GENOMIC DNA]</scope>
    <source>
        <strain evidence="1 2">DSM 3696</strain>
    </source>
</reference>
<accession>A0A7K3NKI8</accession>
<organism evidence="1 2">
    <name type="scientific">Desulfolutivibrio sulfodismutans</name>
    <dbReference type="NCBI Taxonomy" id="63561"/>
    <lineage>
        <taxon>Bacteria</taxon>
        <taxon>Pseudomonadati</taxon>
        <taxon>Thermodesulfobacteriota</taxon>
        <taxon>Desulfovibrionia</taxon>
        <taxon>Desulfovibrionales</taxon>
        <taxon>Desulfovibrionaceae</taxon>
        <taxon>Desulfolutivibrio</taxon>
    </lineage>
</organism>
<dbReference type="EMBL" id="JAAGRQ010000024">
    <property type="protein sequence ID" value="NDY56627.1"/>
    <property type="molecule type" value="Genomic_DNA"/>
</dbReference>